<feature type="region of interest" description="Disordered" evidence="1">
    <location>
        <begin position="32"/>
        <end position="79"/>
    </location>
</feature>
<sequence>MSLLIFFLCTTILMKVSLFLAVQFYVVSRHHEPHKDNIKQQEEEIESGGEAEPLTKEPAEPIHNEVSNSDHKDQCSPNAKTTVCSALKPEIGEDGSVLVNVTD</sequence>
<gene>
    <name evidence="3" type="ORF">Salat_0461600</name>
</gene>
<accession>A0AAE1Z3G4</accession>
<dbReference type="EMBL" id="JACGWO010000001">
    <property type="protein sequence ID" value="KAK4441267.1"/>
    <property type="molecule type" value="Genomic_DNA"/>
</dbReference>
<keyword evidence="4" id="KW-1185">Reference proteome</keyword>
<protein>
    <submittedName>
        <fullName evidence="3">Uncharacterized protein</fullName>
    </submittedName>
</protein>
<dbReference type="Proteomes" id="UP001293254">
    <property type="component" value="Unassembled WGS sequence"/>
</dbReference>
<name>A0AAE1Z3G4_9LAMI</name>
<evidence type="ECO:0000256" key="1">
    <source>
        <dbReference type="SAM" id="MobiDB-lite"/>
    </source>
</evidence>
<reference evidence="3" key="1">
    <citation type="submission" date="2020-06" db="EMBL/GenBank/DDBJ databases">
        <authorList>
            <person name="Li T."/>
            <person name="Hu X."/>
            <person name="Zhang T."/>
            <person name="Song X."/>
            <person name="Zhang H."/>
            <person name="Dai N."/>
            <person name="Sheng W."/>
            <person name="Hou X."/>
            <person name="Wei L."/>
        </authorList>
    </citation>
    <scope>NUCLEOTIDE SEQUENCE</scope>
    <source>
        <strain evidence="3">3651</strain>
        <tissue evidence="3">Leaf</tissue>
    </source>
</reference>
<reference evidence="3" key="2">
    <citation type="journal article" date="2024" name="Plant">
        <title>Genomic evolution and insights into agronomic trait innovations of Sesamum species.</title>
        <authorList>
            <person name="Miao H."/>
            <person name="Wang L."/>
            <person name="Qu L."/>
            <person name="Liu H."/>
            <person name="Sun Y."/>
            <person name="Le M."/>
            <person name="Wang Q."/>
            <person name="Wei S."/>
            <person name="Zheng Y."/>
            <person name="Lin W."/>
            <person name="Duan Y."/>
            <person name="Cao H."/>
            <person name="Xiong S."/>
            <person name="Wang X."/>
            <person name="Wei L."/>
            <person name="Li C."/>
            <person name="Ma Q."/>
            <person name="Ju M."/>
            <person name="Zhao R."/>
            <person name="Li G."/>
            <person name="Mu C."/>
            <person name="Tian Q."/>
            <person name="Mei H."/>
            <person name="Zhang T."/>
            <person name="Gao T."/>
            <person name="Zhang H."/>
        </authorList>
    </citation>
    <scope>NUCLEOTIDE SEQUENCE</scope>
    <source>
        <strain evidence="3">3651</strain>
    </source>
</reference>
<comment type="caution">
    <text evidence="3">The sequence shown here is derived from an EMBL/GenBank/DDBJ whole genome shotgun (WGS) entry which is preliminary data.</text>
</comment>
<feature type="chain" id="PRO_5042000683" evidence="2">
    <location>
        <begin position="22"/>
        <end position="103"/>
    </location>
</feature>
<evidence type="ECO:0000256" key="2">
    <source>
        <dbReference type="SAM" id="SignalP"/>
    </source>
</evidence>
<keyword evidence="2" id="KW-0732">Signal</keyword>
<feature type="compositionally biased region" description="Basic and acidic residues" evidence="1">
    <location>
        <begin position="53"/>
        <end position="74"/>
    </location>
</feature>
<organism evidence="3 4">
    <name type="scientific">Sesamum alatum</name>
    <dbReference type="NCBI Taxonomy" id="300844"/>
    <lineage>
        <taxon>Eukaryota</taxon>
        <taxon>Viridiplantae</taxon>
        <taxon>Streptophyta</taxon>
        <taxon>Embryophyta</taxon>
        <taxon>Tracheophyta</taxon>
        <taxon>Spermatophyta</taxon>
        <taxon>Magnoliopsida</taxon>
        <taxon>eudicotyledons</taxon>
        <taxon>Gunneridae</taxon>
        <taxon>Pentapetalae</taxon>
        <taxon>asterids</taxon>
        <taxon>lamiids</taxon>
        <taxon>Lamiales</taxon>
        <taxon>Pedaliaceae</taxon>
        <taxon>Sesamum</taxon>
    </lineage>
</organism>
<dbReference type="AlphaFoldDB" id="A0AAE1Z3G4"/>
<evidence type="ECO:0000313" key="4">
    <source>
        <dbReference type="Proteomes" id="UP001293254"/>
    </source>
</evidence>
<feature type="compositionally biased region" description="Basic and acidic residues" evidence="1">
    <location>
        <begin position="32"/>
        <end position="42"/>
    </location>
</feature>
<feature type="signal peptide" evidence="2">
    <location>
        <begin position="1"/>
        <end position="21"/>
    </location>
</feature>
<proteinExistence type="predicted"/>
<evidence type="ECO:0000313" key="3">
    <source>
        <dbReference type="EMBL" id="KAK4441267.1"/>
    </source>
</evidence>